<feature type="region of interest" description="Disordered" evidence="1">
    <location>
        <begin position="1"/>
        <end position="20"/>
    </location>
</feature>
<reference evidence="2" key="1">
    <citation type="submission" date="2019-01" db="EMBL/GenBank/DDBJ databases">
        <title>Draft genome sequences of three monokaryotic isolates of the white-rot basidiomycete fungus Dichomitus squalens.</title>
        <authorList>
            <consortium name="DOE Joint Genome Institute"/>
            <person name="Lopez S.C."/>
            <person name="Andreopoulos B."/>
            <person name="Pangilinan J."/>
            <person name="Lipzen A."/>
            <person name="Riley R."/>
            <person name="Ahrendt S."/>
            <person name="Ng V."/>
            <person name="Barry K."/>
            <person name="Daum C."/>
            <person name="Grigoriev I.V."/>
            <person name="Hilden K.S."/>
            <person name="Makela M.R."/>
            <person name="de Vries R.P."/>
        </authorList>
    </citation>
    <scope>NUCLEOTIDE SEQUENCE [LARGE SCALE GENOMIC DNA]</scope>
    <source>
        <strain evidence="2">OM18370.1</strain>
    </source>
</reference>
<organism evidence="2">
    <name type="scientific">Dichomitus squalens</name>
    <dbReference type="NCBI Taxonomy" id="114155"/>
    <lineage>
        <taxon>Eukaryota</taxon>
        <taxon>Fungi</taxon>
        <taxon>Dikarya</taxon>
        <taxon>Basidiomycota</taxon>
        <taxon>Agaricomycotina</taxon>
        <taxon>Agaricomycetes</taxon>
        <taxon>Polyporales</taxon>
        <taxon>Polyporaceae</taxon>
        <taxon>Dichomitus</taxon>
    </lineage>
</organism>
<evidence type="ECO:0000313" key="2">
    <source>
        <dbReference type="EMBL" id="TBU23811.1"/>
    </source>
</evidence>
<dbReference type="Proteomes" id="UP000292957">
    <property type="component" value="Unassembled WGS sequence"/>
</dbReference>
<protein>
    <submittedName>
        <fullName evidence="2">Uncharacterized protein</fullName>
    </submittedName>
</protein>
<feature type="non-terminal residue" evidence="2">
    <location>
        <position position="1"/>
    </location>
</feature>
<feature type="region of interest" description="Disordered" evidence="1">
    <location>
        <begin position="61"/>
        <end position="80"/>
    </location>
</feature>
<evidence type="ECO:0000256" key="1">
    <source>
        <dbReference type="SAM" id="MobiDB-lite"/>
    </source>
</evidence>
<feature type="compositionally biased region" description="Basic residues" evidence="1">
    <location>
        <begin position="66"/>
        <end position="80"/>
    </location>
</feature>
<feature type="non-terminal residue" evidence="2">
    <location>
        <position position="346"/>
    </location>
</feature>
<proteinExistence type="predicted"/>
<accession>A0A4Q9MDL1</accession>
<gene>
    <name evidence="2" type="ORF">BD311DRAFT_816487</name>
</gene>
<sequence>IGAHNDGRGGGRERSRDRVNKGIDCLHPPLLLPSRILRLAIHQIRDNVKHANICHCVLPKSDRSPSRPRSRQHRSGHRPWRRTRYLRLRPPVRQSGIYELPRLRTPRRHSYRGLSHPAPLSLSLSYRRLYPLLCQWSSDLYIIPYSPLGFYPASPFPLTLYPSYPLSSLHPSPFVFYVSFRPLWQRLSGLSSAMSLATSSASASRIEYLALVYILSASFRLAFSVIPLVAPTLLCCANQVIGPGVLCLLRRSCVVRLRPLTHNQVIADIIDDRPNGPGNTSIRFGTFYPPSCSPFAHTEHSENISDCIICRSSTSTITSMDAEETLRDIPARCDITLETLEHKLSI</sequence>
<dbReference type="EMBL" id="ML143494">
    <property type="protein sequence ID" value="TBU23811.1"/>
    <property type="molecule type" value="Genomic_DNA"/>
</dbReference>
<name>A0A4Q9MDL1_9APHY</name>
<dbReference type="AlphaFoldDB" id="A0A4Q9MDL1"/>